<dbReference type="AlphaFoldDB" id="A0AA49JCV6"/>
<protein>
    <submittedName>
        <fullName evidence="1">Uncharacterized protein</fullName>
    </submittedName>
</protein>
<evidence type="ECO:0000313" key="1">
    <source>
        <dbReference type="EMBL" id="WKN36038.1"/>
    </source>
</evidence>
<gene>
    <name evidence="1" type="ORF">K4G66_27100</name>
</gene>
<dbReference type="EMBL" id="CP120682">
    <property type="protein sequence ID" value="WKN36038.1"/>
    <property type="molecule type" value="Genomic_DNA"/>
</dbReference>
<reference evidence="1" key="2">
    <citation type="journal article" date="2024" name="Antonie Van Leeuwenhoek">
        <title>Roseihalotalea indica gen. nov., sp. nov., a halophilic Bacteroidetes from mesopelagic Southwest Indian Ocean with higher carbohydrate metabolic potential.</title>
        <authorList>
            <person name="Chen B."/>
            <person name="Zhang M."/>
            <person name="Lin D."/>
            <person name="Ye J."/>
            <person name="Tang K."/>
        </authorList>
    </citation>
    <scope>NUCLEOTIDE SEQUENCE</scope>
    <source>
        <strain evidence="1">TK19036</strain>
    </source>
</reference>
<organism evidence="1">
    <name type="scientific">Roseihalotalea indica</name>
    <dbReference type="NCBI Taxonomy" id="2867963"/>
    <lineage>
        <taxon>Bacteria</taxon>
        <taxon>Pseudomonadati</taxon>
        <taxon>Bacteroidota</taxon>
        <taxon>Cytophagia</taxon>
        <taxon>Cytophagales</taxon>
        <taxon>Catalimonadaceae</taxon>
        <taxon>Roseihalotalea</taxon>
    </lineage>
</organism>
<name>A0AA49JCV6_9BACT</name>
<accession>A0AA49JCV6</accession>
<sequence length="218" mass="25000">MMRVFIVLVVGVLCLNFDASGYGGISLKEHWEQGQVTLHSGQVIQGDLQYDMKENVVILKTGKLVRAFSSYTVRSFTITDELAPRKYFAVPYRQPKGIVQPLFFQIVFDGTFTLFVREREVGKDALRTTKLPITKYHNEGEKGVALQYYAYMPDGRFQEVTPSRRDLRQLFELNDEETKVLNRYIADENIDFTRQPDIIQLIYHFVAQAGSAKAVVSD</sequence>
<reference evidence="1" key="1">
    <citation type="journal article" date="2023" name="Comput. Struct. Biotechnol. J.">
        <title>Discovery of a novel marine Bacteroidetes with a rich repertoire of carbohydrate-active enzymes.</title>
        <authorList>
            <person name="Chen B."/>
            <person name="Liu G."/>
            <person name="Chen Q."/>
            <person name="Wang H."/>
            <person name="Liu L."/>
            <person name="Tang K."/>
        </authorList>
    </citation>
    <scope>NUCLEOTIDE SEQUENCE</scope>
    <source>
        <strain evidence="1">TK19036</strain>
    </source>
</reference>
<proteinExistence type="predicted"/>